<organism evidence="1 2">
    <name type="scientific">Devosia enhydra</name>
    <dbReference type="NCBI Taxonomy" id="665118"/>
    <lineage>
        <taxon>Bacteria</taxon>
        <taxon>Pseudomonadati</taxon>
        <taxon>Pseudomonadota</taxon>
        <taxon>Alphaproteobacteria</taxon>
        <taxon>Hyphomicrobiales</taxon>
        <taxon>Devosiaceae</taxon>
        <taxon>Devosia</taxon>
    </lineage>
</organism>
<keyword evidence="2" id="KW-1185">Reference proteome</keyword>
<evidence type="ECO:0000313" key="2">
    <source>
        <dbReference type="Proteomes" id="UP000183447"/>
    </source>
</evidence>
<sequence>MPENKYDFRKSLNAVIEVRSREVARQRDARFQHQLIGSFTKRP</sequence>
<evidence type="ECO:0000313" key="1">
    <source>
        <dbReference type="EMBL" id="SFZ82840.1"/>
    </source>
</evidence>
<gene>
    <name evidence="1" type="ORF">SAMN02983003_1307</name>
</gene>
<proteinExistence type="predicted"/>
<accession>A0A1K2HVQ2</accession>
<dbReference type="Proteomes" id="UP000183447">
    <property type="component" value="Unassembled WGS sequence"/>
</dbReference>
<reference evidence="1 2" key="1">
    <citation type="submission" date="2016-11" db="EMBL/GenBank/DDBJ databases">
        <authorList>
            <person name="Jaros S."/>
            <person name="Januszkiewicz K."/>
            <person name="Wedrychowicz H."/>
        </authorList>
    </citation>
    <scope>NUCLEOTIDE SEQUENCE [LARGE SCALE GENOMIC DNA]</scope>
    <source>
        <strain evidence="1 2">ATCC 23634</strain>
    </source>
</reference>
<name>A0A1K2HVQ2_9HYPH</name>
<dbReference type="AlphaFoldDB" id="A0A1K2HVQ2"/>
<dbReference type="RefSeq" id="WP_280173915.1">
    <property type="nucleotide sequence ID" value="NZ_FPKU01000001.1"/>
</dbReference>
<protein>
    <submittedName>
        <fullName evidence="1">Uncharacterized protein</fullName>
    </submittedName>
</protein>
<dbReference type="EMBL" id="FPKU01000001">
    <property type="protein sequence ID" value="SFZ82840.1"/>
    <property type="molecule type" value="Genomic_DNA"/>
</dbReference>